<dbReference type="InterPro" id="IPR019489">
    <property type="entry name" value="Clp_ATPase_C"/>
</dbReference>
<gene>
    <name evidence="9" type="primary">clpB_1</name>
    <name evidence="9" type="ORF">BSF38_03731</name>
</gene>
<dbReference type="STRING" id="1387353.BSF38_03731"/>
<dbReference type="FunFam" id="3.40.50.300:FF:000025">
    <property type="entry name" value="ATP-dependent Clp protease subunit"/>
    <property type="match status" value="1"/>
</dbReference>
<dbReference type="GO" id="GO:0034605">
    <property type="term" value="P:cellular response to heat"/>
    <property type="evidence" value="ECO:0007669"/>
    <property type="project" value="TreeGrafter"/>
</dbReference>
<dbReference type="InterPro" id="IPR003959">
    <property type="entry name" value="ATPase_AAA_core"/>
</dbReference>
<keyword evidence="6" id="KW-0175">Coiled coil</keyword>
<evidence type="ECO:0000256" key="2">
    <source>
        <dbReference type="ARBA" id="ARBA00022741"/>
    </source>
</evidence>
<organism evidence="9 10">
    <name type="scientific">Paludisphaera borealis</name>
    <dbReference type="NCBI Taxonomy" id="1387353"/>
    <lineage>
        <taxon>Bacteria</taxon>
        <taxon>Pseudomonadati</taxon>
        <taxon>Planctomycetota</taxon>
        <taxon>Planctomycetia</taxon>
        <taxon>Isosphaerales</taxon>
        <taxon>Isosphaeraceae</taxon>
        <taxon>Paludisphaera</taxon>
    </lineage>
</organism>
<protein>
    <submittedName>
        <fullName evidence="9">Chaperone protein ClpB</fullName>
    </submittedName>
</protein>
<dbReference type="GO" id="GO:0005524">
    <property type="term" value="F:ATP binding"/>
    <property type="evidence" value="ECO:0007669"/>
    <property type="project" value="UniProtKB-KW"/>
</dbReference>
<dbReference type="Pfam" id="PF07724">
    <property type="entry name" value="AAA_2"/>
    <property type="match status" value="1"/>
</dbReference>
<dbReference type="SUPFAM" id="SSF81923">
    <property type="entry name" value="Double Clp-N motif"/>
    <property type="match status" value="1"/>
</dbReference>
<dbReference type="RefSeq" id="WP_076348091.1">
    <property type="nucleotide sequence ID" value="NZ_CP019082.1"/>
</dbReference>
<keyword evidence="2" id="KW-0547">Nucleotide-binding</keyword>
<dbReference type="InterPro" id="IPR001270">
    <property type="entry name" value="ClpA/B"/>
</dbReference>
<dbReference type="Pfam" id="PF17871">
    <property type="entry name" value="AAA_lid_9"/>
    <property type="match status" value="1"/>
</dbReference>
<evidence type="ECO:0000256" key="6">
    <source>
        <dbReference type="SAM" id="Coils"/>
    </source>
</evidence>
<dbReference type="OrthoDB" id="9803641at2"/>
<dbReference type="NCBIfam" id="TIGR03345">
    <property type="entry name" value="VI_ClpV1"/>
    <property type="match status" value="1"/>
</dbReference>
<dbReference type="FunFam" id="3.40.50.300:FF:000010">
    <property type="entry name" value="Chaperone clpB 1, putative"/>
    <property type="match status" value="1"/>
</dbReference>
<dbReference type="GO" id="GO:0005737">
    <property type="term" value="C:cytoplasm"/>
    <property type="evidence" value="ECO:0007669"/>
    <property type="project" value="TreeGrafter"/>
</dbReference>
<dbReference type="Proteomes" id="UP000186309">
    <property type="component" value="Chromosome"/>
</dbReference>
<evidence type="ECO:0000256" key="5">
    <source>
        <dbReference type="PROSITE-ProRule" id="PRU01251"/>
    </source>
</evidence>
<dbReference type="AlphaFoldDB" id="A0A1U7CTF9"/>
<dbReference type="GO" id="GO:0016887">
    <property type="term" value="F:ATP hydrolysis activity"/>
    <property type="evidence" value="ECO:0007669"/>
    <property type="project" value="InterPro"/>
</dbReference>
<evidence type="ECO:0000256" key="1">
    <source>
        <dbReference type="ARBA" id="ARBA00022737"/>
    </source>
</evidence>
<dbReference type="InterPro" id="IPR041546">
    <property type="entry name" value="ClpA/ClpB_AAA_lid"/>
</dbReference>
<evidence type="ECO:0000313" key="10">
    <source>
        <dbReference type="Proteomes" id="UP000186309"/>
    </source>
</evidence>
<dbReference type="EMBL" id="CP019082">
    <property type="protein sequence ID" value="APW62198.1"/>
    <property type="molecule type" value="Genomic_DNA"/>
</dbReference>
<dbReference type="InterPro" id="IPR036628">
    <property type="entry name" value="Clp_N_dom_sf"/>
</dbReference>
<dbReference type="SMART" id="SM01086">
    <property type="entry name" value="ClpB_D2-small"/>
    <property type="match status" value="1"/>
</dbReference>
<dbReference type="PANTHER" id="PTHR11638">
    <property type="entry name" value="ATP-DEPENDENT CLP PROTEASE"/>
    <property type="match status" value="1"/>
</dbReference>
<keyword evidence="10" id="KW-1185">Reference proteome</keyword>
<dbReference type="PROSITE" id="PS00870">
    <property type="entry name" value="CLPAB_1"/>
    <property type="match status" value="1"/>
</dbReference>
<dbReference type="Pfam" id="PF10431">
    <property type="entry name" value="ClpB_D2-small"/>
    <property type="match status" value="1"/>
</dbReference>
<evidence type="ECO:0000259" key="8">
    <source>
        <dbReference type="PROSITE" id="PS51903"/>
    </source>
</evidence>
<dbReference type="InterPro" id="IPR003593">
    <property type="entry name" value="AAA+_ATPase"/>
</dbReference>
<feature type="domain" description="Clp R" evidence="8">
    <location>
        <begin position="8"/>
        <end position="155"/>
    </location>
</feature>
<reference evidence="10" key="1">
    <citation type="submission" date="2016-12" db="EMBL/GenBank/DDBJ databases">
        <title>Comparative genomics of four Isosphaeraceae planctomycetes: a common pool of plasmids and glycoside hydrolase genes.</title>
        <authorList>
            <person name="Ivanova A."/>
        </authorList>
    </citation>
    <scope>NUCLEOTIDE SEQUENCE [LARGE SCALE GENOMIC DNA]</scope>
    <source>
        <strain evidence="10">PX4</strain>
    </source>
</reference>
<dbReference type="InterPro" id="IPR017729">
    <property type="entry name" value="ATPase_T6SS_ClpV1"/>
</dbReference>
<dbReference type="PROSITE" id="PS51903">
    <property type="entry name" value="CLP_R"/>
    <property type="match status" value="1"/>
</dbReference>
<dbReference type="InterPro" id="IPR050130">
    <property type="entry name" value="ClpA_ClpB"/>
</dbReference>
<dbReference type="Pfam" id="PF00004">
    <property type="entry name" value="AAA"/>
    <property type="match status" value="1"/>
</dbReference>
<evidence type="ECO:0000256" key="3">
    <source>
        <dbReference type="ARBA" id="ARBA00022840"/>
    </source>
</evidence>
<proteinExistence type="predicted"/>
<evidence type="ECO:0000256" key="4">
    <source>
        <dbReference type="ARBA" id="ARBA00023186"/>
    </source>
</evidence>
<dbReference type="Gene3D" id="3.40.50.300">
    <property type="entry name" value="P-loop containing nucleotide triphosphate hydrolases"/>
    <property type="match status" value="3"/>
</dbReference>
<dbReference type="InterPro" id="IPR018368">
    <property type="entry name" value="ClpA/B_CS1"/>
</dbReference>
<dbReference type="Pfam" id="PF02861">
    <property type="entry name" value="Clp_N"/>
    <property type="match status" value="1"/>
</dbReference>
<feature type="coiled-coil region" evidence="6">
    <location>
        <begin position="436"/>
        <end position="487"/>
    </location>
</feature>
<dbReference type="PANTHER" id="PTHR11638:SF184">
    <property type="entry name" value="ATPASE WITH CHAPERONE ACTIVITY"/>
    <property type="match status" value="1"/>
</dbReference>
<name>A0A1U7CTF9_9BACT</name>
<keyword evidence="4" id="KW-0143">Chaperone</keyword>
<dbReference type="Gene3D" id="1.10.1780.10">
    <property type="entry name" value="Clp, N-terminal domain"/>
    <property type="match status" value="1"/>
</dbReference>
<feature type="region of interest" description="Disordered" evidence="7">
    <location>
        <begin position="160"/>
        <end position="183"/>
    </location>
</feature>
<accession>A0A1U7CTF9</accession>
<keyword evidence="1 5" id="KW-0677">Repeat</keyword>
<dbReference type="InterPro" id="IPR004176">
    <property type="entry name" value="Clp_R_N"/>
</dbReference>
<evidence type="ECO:0000313" key="9">
    <source>
        <dbReference type="EMBL" id="APW62198.1"/>
    </source>
</evidence>
<dbReference type="CDD" id="cd00009">
    <property type="entry name" value="AAA"/>
    <property type="match status" value="1"/>
</dbReference>
<dbReference type="Gene3D" id="1.10.8.60">
    <property type="match status" value="1"/>
</dbReference>
<dbReference type="SMART" id="SM00382">
    <property type="entry name" value="AAA"/>
    <property type="match status" value="2"/>
</dbReference>
<dbReference type="PRINTS" id="PR00300">
    <property type="entry name" value="CLPPROTEASEA"/>
</dbReference>
<dbReference type="SUPFAM" id="SSF52540">
    <property type="entry name" value="P-loop containing nucleoside triphosphate hydrolases"/>
    <property type="match status" value="2"/>
</dbReference>
<keyword evidence="3" id="KW-0067">ATP-binding</keyword>
<dbReference type="InterPro" id="IPR027417">
    <property type="entry name" value="P-loop_NTPase"/>
</dbReference>
<dbReference type="CDD" id="cd19499">
    <property type="entry name" value="RecA-like_ClpB_Hsp104-like"/>
    <property type="match status" value="1"/>
</dbReference>
<dbReference type="KEGG" id="pbor:BSF38_03731"/>
<sequence length="903" mass="98711">MAVDSAALIKVLNKTCLNALQSAAGLCLSRTNPSVEIEHWLVKLVEQADTDLNKIFRHFEINPSNVLRELTKVIDGFRTGNQRTPALSQSIDRLIQAAWVVASIQYQTPQVRSGVLLLALLEHEELGRLARNSSRELAKIKPDQLQPNLIKITAGSCEDEGAPEAAAQGSEAGGPSTGVSRSPALDQYTINLTERAKKGEIDPVIGREAEVRQMVDILIRRRQNNPILTGEAGVGKTAVVEGLARRIAAGDVPPALKNVSLRTLDLGLLQAGAGVKGEFENRLKQVISEVKASPTPIILFIDEAHTMIGAGGAAGQGDAANLLKPALARGELRTIAATTWAEYKKYFEKDAALARRFQVVKVDEPSEDVAVRMMRGLTAILEKHHGVRILEEAVESSVKLSHRYIPARQLPDKSVSLLDTACARVAIGQNAIPPVIEDCRRNIDHLDLEISILDRERATGARNDEQINERQADLEQTKTRLAAFETRWEDEKQRVAEIRELAQKIETQYGAERAKVTAAGDGAGSAYQPSPELAAIQAELVGKSADLRTLQGEEPLMQVFVDAQTIAEVVAGWTGIPVGKMLANEIQTVLNLREKLEQRVIGQSHALEAIAQRVRTSRANLTDPRRPIGVFLLVGSSGVGKTETALALADSLYGGERNLITINMSEYQESHTVSGLKGSPPGYVGYGEGGVLTEAVRRRPYSVVLLDEVEKAHPDVLELFFQVFDKGTLEDGEGREIDFKNTIILLTSNVGTDTILELCRDSANLPTPEALGEAVWPDLLAARTERGVQIFKQAFLGRLIVVTYYPISDEIMRRIIKLQLGRVARRMRENHNAAFTYSDDLIECISGRCKEVQTGARNVDHILTRSVLPEISQEVLGRMAQAQSITKVHVSVGDDGGFQYAIE</sequence>
<evidence type="ECO:0000256" key="7">
    <source>
        <dbReference type="SAM" id="MobiDB-lite"/>
    </source>
</evidence>